<dbReference type="InterPro" id="IPR036890">
    <property type="entry name" value="HATPase_C_sf"/>
</dbReference>
<comment type="catalytic activity">
    <reaction evidence="1">
        <text>ATP + protein L-histidine = ADP + protein N-phospho-L-histidine.</text>
        <dbReference type="EC" id="2.7.13.3"/>
    </reaction>
</comment>
<feature type="domain" description="PAC" evidence="8">
    <location>
        <begin position="441"/>
        <end position="493"/>
    </location>
</feature>
<evidence type="ECO:0000259" key="8">
    <source>
        <dbReference type="PROSITE" id="PS50113"/>
    </source>
</evidence>
<dbReference type="EC" id="2.7.13.3" evidence="2"/>
<dbReference type="InterPro" id="IPR013656">
    <property type="entry name" value="PAS_4"/>
</dbReference>
<dbReference type="Pfam" id="PF09084">
    <property type="entry name" value="NMT1"/>
    <property type="match status" value="1"/>
</dbReference>
<comment type="caution">
    <text evidence="9">The sequence shown here is derived from an EMBL/GenBank/DDBJ whole genome shotgun (WGS) entry which is preliminary data.</text>
</comment>
<evidence type="ECO:0000313" key="10">
    <source>
        <dbReference type="Proteomes" id="UP000461162"/>
    </source>
</evidence>
<dbReference type="GO" id="GO:0000155">
    <property type="term" value="F:phosphorelay sensor kinase activity"/>
    <property type="evidence" value="ECO:0007669"/>
    <property type="project" value="InterPro"/>
</dbReference>
<accession>A0A7K1KRF1</accession>
<dbReference type="SMART" id="SM00388">
    <property type="entry name" value="HisKA"/>
    <property type="match status" value="1"/>
</dbReference>
<dbReference type="Gene3D" id="3.40.190.10">
    <property type="entry name" value="Periplasmic binding protein-like II"/>
    <property type="match status" value="2"/>
</dbReference>
<dbReference type="InterPro" id="IPR000014">
    <property type="entry name" value="PAS"/>
</dbReference>
<proteinExistence type="predicted"/>
<dbReference type="InterPro" id="IPR000700">
    <property type="entry name" value="PAS-assoc_C"/>
</dbReference>
<dbReference type="CDD" id="cd00082">
    <property type="entry name" value="HisKA"/>
    <property type="match status" value="1"/>
</dbReference>
<feature type="chain" id="PRO_5029812315" description="histidine kinase" evidence="5">
    <location>
        <begin position="20"/>
        <end position="915"/>
    </location>
</feature>
<evidence type="ECO:0000256" key="5">
    <source>
        <dbReference type="SAM" id="SignalP"/>
    </source>
</evidence>
<feature type="domain" description="PAS" evidence="7">
    <location>
        <begin position="366"/>
        <end position="410"/>
    </location>
</feature>
<dbReference type="Gene3D" id="3.30.565.10">
    <property type="entry name" value="Histidine kinase-like ATPase, C-terminal domain"/>
    <property type="match status" value="1"/>
</dbReference>
<organism evidence="9 10">
    <name type="scientific">Pseudodesulfovibrio alkaliphilus</name>
    <dbReference type="NCBI Taxonomy" id="2661613"/>
    <lineage>
        <taxon>Bacteria</taxon>
        <taxon>Pseudomonadati</taxon>
        <taxon>Thermodesulfobacteriota</taxon>
        <taxon>Desulfovibrionia</taxon>
        <taxon>Desulfovibrionales</taxon>
        <taxon>Desulfovibrionaceae</taxon>
    </lineage>
</organism>
<dbReference type="InterPro" id="IPR004358">
    <property type="entry name" value="Sig_transdc_His_kin-like_C"/>
</dbReference>
<feature type="domain" description="PAC" evidence="8">
    <location>
        <begin position="570"/>
        <end position="622"/>
    </location>
</feature>
<name>A0A7K1KRF1_9BACT</name>
<keyword evidence="5" id="KW-0732">Signal</keyword>
<dbReference type="PANTHER" id="PTHR43065">
    <property type="entry name" value="SENSOR HISTIDINE KINASE"/>
    <property type="match status" value="1"/>
</dbReference>
<dbReference type="EMBL" id="WODC01000010">
    <property type="protein sequence ID" value="MUM78657.1"/>
    <property type="molecule type" value="Genomic_DNA"/>
</dbReference>
<evidence type="ECO:0000256" key="1">
    <source>
        <dbReference type="ARBA" id="ARBA00000085"/>
    </source>
</evidence>
<dbReference type="InterPro" id="IPR035965">
    <property type="entry name" value="PAS-like_dom_sf"/>
</dbReference>
<dbReference type="SUPFAM" id="SSF55785">
    <property type="entry name" value="PYP-like sensor domain (PAS domain)"/>
    <property type="match status" value="2"/>
</dbReference>
<dbReference type="NCBIfam" id="TIGR00229">
    <property type="entry name" value="sensory_box"/>
    <property type="match status" value="2"/>
</dbReference>
<dbReference type="PANTHER" id="PTHR43065:SF47">
    <property type="match status" value="1"/>
</dbReference>
<sequence length="915" mass="100946">MARTVLCMALTLFPAVAVADGAPRPVTLQLNWSHQFQFAGYYAALEQGFYRDEGLAVRFAEHRPGITVEAEVASGRADFGVSSAQALIHYQQGAPIVVLAAVFQHAANVLLLRADPDLPQDTPDPTDLVGRRVMLPTAPPPSLSVMLARHGVRATDILVQQLTGNLDDLIHGETDAMSACLTSQPHALAQADVPLLTMRPADHGVDFYGDCLIASRRLARTDPQLVDSFLRASLRGWAYAMDHPEEIITLVRERYAPGMSREALRHEARIIEDLILPRLVDIGSMSRSRWERMAEECRTAGLLDRVCPLDDFFHTPAHQRSGWPDQGHPHLMGTGILVAAGFLLLALWVRSRHRRILAKSRQLERNRESLRQVIDLLPNMVYAKDREGRFLLANRAMADALGASVDELTGIPESEAHPDLEQARRRLAEDRMVFDSGHPVVTLEEPFRHRDGSLHWLQTTRLPYLPADTGEPAVLGLAVDITQRKLAEEALRKSEERFRAIFNQTFQFTAILSPDGTVIQVNDRSLEQLGRHREEMVGKPFWLAHWFEPGSGTLNWIKDAVLRAARGEVVRREAAAIRADGEPMVMDFSLKPVRGDDGTVILLIPEGRDITLLKRTEAQLRGLNEELERRVAERTRNLEQAKADLERSLDELNRTQEELILSEKLAALGGLVAGVAHEINTPLGIGVTASSFLADRVAELDAAFTAGSLKKSDLKRFLADARDSSASIQANLGRAAGLISSFKQVAADQSSELPRLFNLHNYVDEVLLSLGPRYRGSAHTVENLCQDVELYSYPGALVQIIANLLDNSLTHAFAPGEAGHIRIHGRAEDGNILFTFSDDGVGIPEPIRDKIFEPFVTTRRGSGGTGLGLHIVFNIVNKVLGGTIRLSTGPGKGTAFTVSIPREHVTETDKPEREA</sequence>
<dbReference type="SUPFAM" id="SSF55874">
    <property type="entry name" value="ATPase domain of HSP90 chaperone/DNA topoisomerase II/histidine kinase"/>
    <property type="match status" value="1"/>
</dbReference>
<dbReference type="InterPro" id="IPR003661">
    <property type="entry name" value="HisK_dim/P_dom"/>
</dbReference>
<dbReference type="Gene3D" id="1.10.287.130">
    <property type="match status" value="1"/>
</dbReference>
<dbReference type="PROSITE" id="PS50109">
    <property type="entry name" value="HIS_KIN"/>
    <property type="match status" value="1"/>
</dbReference>
<evidence type="ECO:0000259" key="7">
    <source>
        <dbReference type="PROSITE" id="PS50112"/>
    </source>
</evidence>
<dbReference type="InterPro" id="IPR005467">
    <property type="entry name" value="His_kinase_dom"/>
</dbReference>
<dbReference type="SUPFAM" id="SSF47384">
    <property type="entry name" value="Homodimeric domain of signal transducing histidine kinase"/>
    <property type="match status" value="1"/>
</dbReference>
<dbReference type="Gene3D" id="3.30.450.20">
    <property type="entry name" value="PAS domain"/>
    <property type="match status" value="2"/>
</dbReference>
<dbReference type="InterPro" id="IPR036097">
    <property type="entry name" value="HisK_dim/P_sf"/>
</dbReference>
<dbReference type="RefSeq" id="WP_155935525.1">
    <property type="nucleotide sequence ID" value="NZ_WODC01000010.1"/>
</dbReference>
<dbReference type="InterPro" id="IPR001610">
    <property type="entry name" value="PAC"/>
</dbReference>
<dbReference type="PRINTS" id="PR00344">
    <property type="entry name" value="BCTRLSENSOR"/>
</dbReference>
<dbReference type="AlphaFoldDB" id="A0A7K1KRF1"/>
<evidence type="ECO:0000256" key="4">
    <source>
        <dbReference type="SAM" id="Coils"/>
    </source>
</evidence>
<dbReference type="SMART" id="SM00086">
    <property type="entry name" value="PAC"/>
    <property type="match status" value="2"/>
</dbReference>
<gene>
    <name evidence="9" type="ORF">GKC30_13535</name>
</gene>
<evidence type="ECO:0000256" key="2">
    <source>
        <dbReference type="ARBA" id="ARBA00012438"/>
    </source>
</evidence>
<dbReference type="SMART" id="SM00091">
    <property type="entry name" value="PAS"/>
    <property type="match status" value="2"/>
</dbReference>
<evidence type="ECO:0000256" key="3">
    <source>
        <dbReference type="ARBA" id="ARBA00022553"/>
    </source>
</evidence>
<dbReference type="InterPro" id="IPR015168">
    <property type="entry name" value="SsuA/THI5"/>
</dbReference>
<dbReference type="SUPFAM" id="SSF53850">
    <property type="entry name" value="Periplasmic binding protein-like II"/>
    <property type="match status" value="1"/>
</dbReference>
<dbReference type="PROSITE" id="PS50113">
    <property type="entry name" value="PAC"/>
    <property type="match status" value="2"/>
</dbReference>
<keyword evidence="3" id="KW-0597">Phosphoprotein</keyword>
<dbReference type="SMART" id="SM00387">
    <property type="entry name" value="HATPase_c"/>
    <property type="match status" value="1"/>
</dbReference>
<dbReference type="InterPro" id="IPR003594">
    <property type="entry name" value="HATPase_dom"/>
</dbReference>
<reference evidence="9 10" key="1">
    <citation type="submission" date="2019-11" db="EMBL/GenBank/DDBJ databases">
        <title>Pseudodesulfovibrio alkaliphilus, sp. nov., an alkaliphilic sulfate-reducing bacteria from mud volcano of Taman peninsula, Russia.</title>
        <authorList>
            <person name="Frolova A."/>
            <person name="Merkel A.Y."/>
            <person name="Slobodkin A.I."/>
        </authorList>
    </citation>
    <scope>NUCLEOTIDE SEQUENCE [LARGE SCALE GENOMIC DNA]</scope>
    <source>
        <strain evidence="9 10">F-1</strain>
    </source>
</reference>
<keyword evidence="10" id="KW-1185">Reference proteome</keyword>
<dbReference type="PROSITE" id="PS50112">
    <property type="entry name" value="PAS"/>
    <property type="match status" value="2"/>
</dbReference>
<dbReference type="Proteomes" id="UP000461162">
    <property type="component" value="Unassembled WGS sequence"/>
</dbReference>
<dbReference type="Pfam" id="PF02518">
    <property type="entry name" value="HATPase_c"/>
    <property type="match status" value="1"/>
</dbReference>
<keyword evidence="4" id="KW-0175">Coiled coil</keyword>
<evidence type="ECO:0000313" key="9">
    <source>
        <dbReference type="EMBL" id="MUM78657.1"/>
    </source>
</evidence>
<dbReference type="CDD" id="cd00075">
    <property type="entry name" value="HATPase"/>
    <property type="match status" value="1"/>
</dbReference>
<feature type="signal peptide" evidence="5">
    <location>
        <begin position="1"/>
        <end position="19"/>
    </location>
</feature>
<evidence type="ECO:0000259" key="6">
    <source>
        <dbReference type="PROSITE" id="PS50109"/>
    </source>
</evidence>
<dbReference type="Pfam" id="PF08448">
    <property type="entry name" value="PAS_4"/>
    <property type="match status" value="2"/>
</dbReference>
<feature type="domain" description="PAS" evidence="7">
    <location>
        <begin position="494"/>
        <end position="549"/>
    </location>
</feature>
<feature type="domain" description="Histidine kinase" evidence="6">
    <location>
        <begin position="674"/>
        <end position="904"/>
    </location>
</feature>
<dbReference type="CDD" id="cd00130">
    <property type="entry name" value="PAS"/>
    <property type="match status" value="2"/>
</dbReference>
<feature type="coiled-coil region" evidence="4">
    <location>
        <begin position="610"/>
        <end position="662"/>
    </location>
</feature>
<protein>
    <recommendedName>
        <fullName evidence="2">histidine kinase</fullName>
        <ecNumber evidence="2">2.7.13.3</ecNumber>
    </recommendedName>
</protein>